<proteinExistence type="predicted"/>
<accession>A0A0P0XND3</accession>
<dbReference type="Gramene" id="Os09t0483200-00">
    <property type="protein sequence ID" value="Os09t0483200-00"/>
    <property type="gene ID" value="Os09g0483200"/>
</dbReference>
<evidence type="ECO:0000313" key="2">
    <source>
        <dbReference type="EMBL" id="BAT08678.1"/>
    </source>
</evidence>
<reference evidence="2 3" key="2">
    <citation type="journal article" date="2013" name="Plant Cell Physiol.">
        <title>Rice Annotation Project Database (RAP-DB): an integrative and interactive database for rice genomics.</title>
        <authorList>
            <person name="Sakai H."/>
            <person name="Lee S.S."/>
            <person name="Tanaka T."/>
            <person name="Numa H."/>
            <person name="Kim J."/>
            <person name="Kawahara Y."/>
            <person name="Wakimoto H."/>
            <person name="Yang C.C."/>
            <person name="Iwamoto M."/>
            <person name="Abe T."/>
            <person name="Yamada Y."/>
            <person name="Muto A."/>
            <person name="Inokuchi H."/>
            <person name="Ikemura T."/>
            <person name="Matsumoto T."/>
            <person name="Sasaki T."/>
            <person name="Itoh T."/>
        </authorList>
    </citation>
    <scope>NUCLEOTIDE SEQUENCE [LARGE SCALE GENOMIC DNA]</scope>
    <source>
        <strain evidence="3">cv. Nipponbare</strain>
    </source>
</reference>
<evidence type="ECO:0000256" key="1">
    <source>
        <dbReference type="SAM" id="MobiDB-lite"/>
    </source>
</evidence>
<organism evidence="2 3">
    <name type="scientific">Oryza sativa subsp. japonica</name>
    <name type="common">Rice</name>
    <dbReference type="NCBI Taxonomy" id="39947"/>
    <lineage>
        <taxon>Eukaryota</taxon>
        <taxon>Viridiplantae</taxon>
        <taxon>Streptophyta</taxon>
        <taxon>Embryophyta</taxon>
        <taxon>Tracheophyta</taxon>
        <taxon>Spermatophyta</taxon>
        <taxon>Magnoliopsida</taxon>
        <taxon>Liliopsida</taxon>
        <taxon>Poales</taxon>
        <taxon>Poaceae</taxon>
        <taxon>BOP clade</taxon>
        <taxon>Oryzoideae</taxon>
        <taxon>Oryzeae</taxon>
        <taxon>Oryzinae</taxon>
        <taxon>Oryza</taxon>
        <taxon>Oryza sativa</taxon>
    </lineage>
</organism>
<feature type="compositionally biased region" description="Basic and acidic residues" evidence="1">
    <location>
        <begin position="34"/>
        <end position="56"/>
    </location>
</feature>
<evidence type="ECO:0000313" key="3">
    <source>
        <dbReference type="Proteomes" id="UP000059680"/>
    </source>
</evidence>
<dbReference type="eggNOG" id="ENOG502SVVR">
    <property type="taxonomic scope" value="Eukaryota"/>
</dbReference>
<dbReference type="OMA" id="AHREDDH"/>
<keyword evidence="3" id="KW-1185">Reference proteome</keyword>
<reference evidence="2 3" key="3">
    <citation type="journal article" date="2013" name="Rice">
        <title>Improvement of the Oryza sativa Nipponbare reference genome using next generation sequence and optical map data.</title>
        <authorList>
            <person name="Kawahara Y."/>
            <person name="de la Bastide M."/>
            <person name="Hamilton J.P."/>
            <person name="Kanamori H."/>
            <person name="McCombie W.R."/>
            <person name="Ouyang S."/>
            <person name="Schwartz D.C."/>
            <person name="Tanaka T."/>
            <person name="Wu J."/>
            <person name="Zhou S."/>
            <person name="Childs K.L."/>
            <person name="Davidson R.M."/>
            <person name="Lin H."/>
            <person name="Quesada-Ocampo L."/>
            <person name="Vaillancourt B."/>
            <person name="Sakai H."/>
            <person name="Lee S.S."/>
            <person name="Kim J."/>
            <person name="Numa H."/>
            <person name="Itoh T."/>
            <person name="Buell C.R."/>
            <person name="Matsumoto T."/>
        </authorList>
    </citation>
    <scope>NUCLEOTIDE SEQUENCE [LARGE SCALE GENOMIC DNA]</scope>
    <source>
        <strain evidence="3">cv. Nipponbare</strain>
    </source>
</reference>
<dbReference type="AlphaFoldDB" id="A0A0P0XND3"/>
<dbReference type="EMBL" id="AP014965">
    <property type="protein sequence ID" value="BAT08678.1"/>
    <property type="molecule type" value="Genomic_DNA"/>
</dbReference>
<reference evidence="3" key="1">
    <citation type="journal article" date="2005" name="Nature">
        <title>The map-based sequence of the rice genome.</title>
        <authorList>
            <consortium name="International rice genome sequencing project (IRGSP)"/>
            <person name="Matsumoto T."/>
            <person name="Wu J."/>
            <person name="Kanamori H."/>
            <person name="Katayose Y."/>
            <person name="Fujisawa M."/>
            <person name="Namiki N."/>
            <person name="Mizuno H."/>
            <person name="Yamamoto K."/>
            <person name="Antonio B.A."/>
            <person name="Baba T."/>
            <person name="Sakata K."/>
            <person name="Nagamura Y."/>
            <person name="Aoki H."/>
            <person name="Arikawa K."/>
            <person name="Arita K."/>
            <person name="Bito T."/>
            <person name="Chiden Y."/>
            <person name="Fujitsuka N."/>
            <person name="Fukunaka R."/>
            <person name="Hamada M."/>
            <person name="Harada C."/>
            <person name="Hayashi A."/>
            <person name="Hijishita S."/>
            <person name="Honda M."/>
            <person name="Hosokawa S."/>
            <person name="Ichikawa Y."/>
            <person name="Idonuma A."/>
            <person name="Iijima M."/>
            <person name="Ikeda M."/>
            <person name="Ikeno M."/>
            <person name="Ito K."/>
            <person name="Ito S."/>
            <person name="Ito T."/>
            <person name="Ito Y."/>
            <person name="Ito Y."/>
            <person name="Iwabuchi A."/>
            <person name="Kamiya K."/>
            <person name="Karasawa W."/>
            <person name="Kurita K."/>
            <person name="Katagiri S."/>
            <person name="Kikuta A."/>
            <person name="Kobayashi H."/>
            <person name="Kobayashi N."/>
            <person name="Machita K."/>
            <person name="Maehara T."/>
            <person name="Masukawa M."/>
            <person name="Mizubayashi T."/>
            <person name="Mukai Y."/>
            <person name="Nagasaki H."/>
            <person name="Nagata Y."/>
            <person name="Naito S."/>
            <person name="Nakashima M."/>
            <person name="Nakama Y."/>
            <person name="Nakamichi Y."/>
            <person name="Nakamura M."/>
            <person name="Meguro A."/>
            <person name="Negishi M."/>
            <person name="Ohta I."/>
            <person name="Ohta T."/>
            <person name="Okamoto M."/>
            <person name="Ono N."/>
            <person name="Saji S."/>
            <person name="Sakaguchi M."/>
            <person name="Sakai K."/>
            <person name="Shibata M."/>
            <person name="Shimokawa T."/>
            <person name="Song J."/>
            <person name="Takazaki Y."/>
            <person name="Terasawa K."/>
            <person name="Tsugane M."/>
            <person name="Tsuji K."/>
            <person name="Ueda S."/>
            <person name="Waki K."/>
            <person name="Yamagata H."/>
            <person name="Yamamoto M."/>
            <person name="Yamamoto S."/>
            <person name="Yamane H."/>
            <person name="Yoshiki S."/>
            <person name="Yoshihara R."/>
            <person name="Yukawa K."/>
            <person name="Zhong H."/>
            <person name="Yano M."/>
            <person name="Yuan Q."/>
            <person name="Ouyang S."/>
            <person name="Liu J."/>
            <person name="Jones K.M."/>
            <person name="Gansberger K."/>
            <person name="Moffat K."/>
            <person name="Hill J."/>
            <person name="Bera J."/>
            <person name="Fadrosh D."/>
            <person name="Jin S."/>
            <person name="Johri S."/>
            <person name="Kim M."/>
            <person name="Overton L."/>
            <person name="Reardon M."/>
            <person name="Tsitrin T."/>
            <person name="Vuong H."/>
            <person name="Weaver B."/>
            <person name="Ciecko A."/>
            <person name="Tallon L."/>
            <person name="Jackson J."/>
            <person name="Pai G."/>
            <person name="Aken S.V."/>
            <person name="Utterback T."/>
            <person name="Reidmuller S."/>
            <person name="Feldblyum T."/>
            <person name="Hsiao J."/>
            <person name="Zismann V."/>
            <person name="Iobst S."/>
            <person name="de Vazeille A.R."/>
            <person name="Buell C.R."/>
            <person name="Ying K."/>
            <person name="Li Y."/>
            <person name="Lu T."/>
            <person name="Huang Y."/>
            <person name="Zhao Q."/>
            <person name="Feng Q."/>
            <person name="Zhang L."/>
            <person name="Zhu J."/>
            <person name="Weng Q."/>
            <person name="Mu J."/>
            <person name="Lu Y."/>
            <person name="Fan D."/>
            <person name="Liu Y."/>
            <person name="Guan J."/>
            <person name="Zhang Y."/>
            <person name="Yu S."/>
            <person name="Liu X."/>
            <person name="Zhang Y."/>
            <person name="Hong G."/>
            <person name="Han B."/>
            <person name="Choisne N."/>
            <person name="Demange N."/>
            <person name="Orjeda G."/>
            <person name="Samain S."/>
            <person name="Cattolico L."/>
            <person name="Pelletier E."/>
            <person name="Couloux A."/>
            <person name="Segurens B."/>
            <person name="Wincker P."/>
            <person name="D'Hont A."/>
            <person name="Scarpelli C."/>
            <person name="Weissenbach J."/>
            <person name="Salanoubat M."/>
            <person name="Quetier F."/>
            <person name="Yu Y."/>
            <person name="Kim H.R."/>
            <person name="Rambo T."/>
            <person name="Currie J."/>
            <person name="Collura K."/>
            <person name="Luo M."/>
            <person name="Yang T."/>
            <person name="Ammiraju J.S.S."/>
            <person name="Engler F."/>
            <person name="Soderlund C."/>
            <person name="Wing R.A."/>
            <person name="Palmer L.E."/>
            <person name="de la Bastide M."/>
            <person name="Spiegel L."/>
            <person name="Nascimento L."/>
            <person name="Zutavern T."/>
            <person name="O'Shaughnessy A."/>
            <person name="Dike S."/>
            <person name="Dedhia N."/>
            <person name="Preston R."/>
            <person name="Balija V."/>
            <person name="McCombie W.R."/>
            <person name="Chow T."/>
            <person name="Chen H."/>
            <person name="Chung M."/>
            <person name="Chen C."/>
            <person name="Shaw J."/>
            <person name="Wu H."/>
            <person name="Hsiao K."/>
            <person name="Chao Y."/>
            <person name="Chu M."/>
            <person name="Cheng C."/>
            <person name="Hour A."/>
            <person name="Lee P."/>
            <person name="Lin S."/>
            <person name="Lin Y."/>
            <person name="Liou J."/>
            <person name="Liu S."/>
            <person name="Hsing Y."/>
            <person name="Raghuvanshi S."/>
            <person name="Mohanty A."/>
            <person name="Bharti A.K."/>
            <person name="Gaur A."/>
            <person name="Gupta V."/>
            <person name="Kumar D."/>
            <person name="Ravi V."/>
            <person name="Vij S."/>
            <person name="Kapur A."/>
            <person name="Khurana P."/>
            <person name="Khurana P."/>
            <person name="Khurana J.P."/>
            <person name="Tyagi A.K."/>
            <person name="Gaikwad K."/>
            <person name="Singh A."/>
            <person name="Dalal V."/>
            <person name="Srivastava S."/>
            <person name="Dixit A."/>
            <person name="Pal A.K."/>
            <person name="Ghazi I.A."/>
            <person name="Yadav M."/>
            <person name="Pandit A."/>
            <person name="Bhargava A."/>
            <person name="Sureshbabu K."/>
            <person name="Batra K."/>
            <person name="Sharma T.R."/>
            <person name="Mohapatra T."/>
            <person name="Singh N.K."/>
            <person name="Messing J."/>
            <person name="Nelson A.B."/>
            <person name="Fuks G."/>
            <person name="Kavchok S."/>
            <person name="Keizer G."/>
            <person name="Linton E."/>
            <person name="Llaca V."/>
            <person name="Song R."/>
            <person name="Tanyolac B."/>
            <person name="Young S."/>
            <person name="Ho-Il K."/>
            <person name="Hahn J.H."/>
            <person name="Sangsakoo G."/>
            <person name="Vanavichit A."/>
            <person name="de Mattos Luiz.A.T."/>
            <person name="Zimmer P.D."/>
            <person name="Malone G."/>
            <person name="Dellagostin O."/>
            <person name="de Oliveira A.C."/>
            <person name="Bevan M."/>
            <person name="Bancroft I."/>
            <person name="Minx P."/>
            <person name="Cordum H."/>
            <person name="Wilson R."/>
            <person name="Cheng Z."/>
            <person name="Jin W."/>
            <person name="Jiang J."/>
            <person name="Leong S.A."/>
            <person name="Iwama H."/>
            <person name="Gojobori T."/>
            <person name="Itoh T."/>
            <person name="Niimura Y."/>
            <person name="Fujii Y."/>
            <person name="Habara T."/>
            <person name="Sakai H."/>
            <person name="Sato Y."/>
            <person name="Wilson G."/>
            <person name="Kumar K."/>
            <person name="McCouch S."/>
            <person name="Juretic N."/>
            <person name="Hoen D."/>
            <person name="Wright S."/>
            <person name="Bruskiewich R."/>
            <person name="Bureau T."/>
            <person name="Miyao A."/>
            <person name="Hirochika H."/>
            <person name="Nishikawa T."/>
            <person name="Kadowaki K."/>
            <person name="Sugiura M."/>
            <person name="Burr B."/>
            <person name="Sasaki T."/>
        </authorList>
    </citation>
    <scope>NUCLEOTIDE SEQUENCE [LARGE SCALE GENOMIC DNA]</scope>
    <source>
        <strain evidence="3">cv. Nipponbare</strain>
    </source>
</reference>
<name>A0A0P0XND3_ORYSJ</name>
<protein>
    <submittedName>
        <fullName evidence="2">Os09g0483200 protein</fullName>
    </submittedName>
</protein>
<dbReference type="Proteomes" id="UP000059680">
    <property type="component" value="Chromosome 9"/>
</dbReference>
<dbReference type="PaxDb" id="39947-A0A0P0XND3"/>
<dbReference type="InParanoid" id="A0A0P0XND3"/>
<gene>
    <name evidence="2" type="ordered locus">Os09g0483200</name>
    <name evidence="2" type="ORF">OSNPB_090483200</name>
</gene>
<sequence length="177" mass="19842">RPRLLLPYIKAAFLQVITQIYTRERSFDAYRERERQDADLREDADGEVDHAGGGEQRHHRQRQGQDPGQGRYPSGPAAPHLRGEAAGGWPHPGRLQHPEGVDAAPGAPPPRRQQGRLHHPGAQPPAPGAQVQREEDGLPQVLRTPSRQVYQLPQEEVWPHQPGEVVLLLSFVVKEMF</sequence>
<feature type="region of interest" description="Disordered" evidence="1">
    <location>
        <begin position="34"/>
        <end position="135"/>
    </location>
</feature>
<dbReference type="STRING" id="39947.A0A0P0XND3"/>
<feature type="non-terminal residue" evidence="2">
    <location>
        <position position="1"/>
    </location>
</feature>